<dbReference type="InterPro" id="IPR045361">
    <property type="entry name" value="CIS_tube_prot_N"/>
</dbReference>
<protein>
    <submittedName>
        <fullName evidence="2">LysM domain-containing protein</fullName>
    </submittedName>
</protein>
<feature type="domain" description="LysM" evidence="1">
    <location>
        <begin position="166"/>
        <end position="213"/>
    </location>
</feature>
<reference evidence="3" key="1">
    <citation type="submission" date="2016-10" db="EMBL/GenBank/DDBJ databases">
        <authorList>
            <person name="Varghese N."/>
            <person name="Submissions S."/>
        </authorList>
    </citation>
    <scope>NUCLEOTIDE SEQUENCE [LARGE SCALE GENOMIC DNA]</scope>
    <source>
        <strain evidence="3">CGMCC 1.8711</strain>
    </source>
</reference>
<dbReference type="RefSeq" id="WP_089882681.1">
    <property type="nucleotide sequence ID" value="NZ_FOYS01000005.1"/>
</dbReference>
<dbReference type="STRING" id="555875.SAMN04488124_3149"/>
<dbReference type="OrthoDB" id="137898at2157"/>
<evidence type="ECO:0000259" key="1">
    <source>
        <dbReference type="PROSITE" id="PS51782"/>
    </source>
</evidence>
<dbReference type="Proteomes" id="UP000243250">
    <property type="component" value="Unassembled WGS sequence"/>
</dbReference>
<evidence type="ECO:0000313" key="2">
    <source>
        <dbReference type="EMBL" id="SFR65148.1"/>
    </source>
</evidence>
<sequence>MPRATLSELAKAVIFVLDERGNPEYPIPVFFNPTEYNVDTSTNYSEQALLGMDSPLVQFVSGETETLSMQLFVDSYELGTDVRIVYTNHIDRLLKVDGKRHAPPQCTFVWGSLVFKSVLVSANKRFTMFLPGGFPVRAEIDVTFRRYQTPTEQLVRVKRESADKTTVRSVEAGETLTSIAAAEYGDPETWRPIAEANGIDDPRTLEPGRELVIPPLED</sequence>
<dbReference type="CDD" id="cd00118">
    <property type="entry name" value="LysM"/>
    <property type="match status" value="1"/>
</dbReference>
<dbReference type="PROSITE" id="PS51782">
    <property type="entry name" value="LYSM"/>
    <property type="match status" value="1"/>
</dbReference>
<gene>
    <name evidence="2" type="ORF">SAMN04488124_3149</name>
</gene>
<dbReference type="EMBL" id="FOYS01000005">
    <property type="protein sequence ID" value="SFR65148.1"/>
    <property type="molecule type" value="Genomic_DNA"/>
</dbReference>
<dbReference type="InterPro" id="IPR036779">
    <property type="entry name" value="LysM_dom_sf"/>
</dbReference>
<dbReference type="Pfam" id="PF01476">
    <property type="entry name" value="LysM"/>
    <property type="match status" value="1"/>
</dbReference>
<organism evidence="2 3">
    <name type="scientific">Halogeometricum limi</name>
    <dbReference type="NCBI Taxonomy" id="555875"/>
    <lineage>
        <taxon>Archaea</taxon>
        <taxon>Methanobacteriati</taxon>
        <taxon>Methanobacteriota</taxon>
        <taxon>Stenosarchaea group</taxon>
        <taxon>Halobacteria</taxon>
        <taxon>Halobacteriales</taxon>
        <taxon>Haloferacaceae</taxon>
        <taxon>Halogeometricum</taxon>
    </lineage>
</organism>
<evidence type="ECO:0000313" key="3">
    <source>
        <dbReference type="Proteomes" id="UP000243250"/>
    </source>
</evidence>
<dbReference type="Pfam" id="PF19266">
    <property type="entry name" value="CIS_tube"/>
    <property type="match status" value="1"/>
</dbReference>
<dbReference type="Gene3D" id="3.10.350.10">
    <property type="entry name" value="LysM domain"/>
    <property type="match status" value="1"/>
</dbReference>
<dbReference type="AlphaFoldDB" id="A0A1I6IEM4"/>
<accession>A0A1I6IEM4</accession>
<proteinExistence type="predicted"/>
<keyword evidence="3" id="KW-1185">Reference proteome</keyword>
<name>A0A1I6IEM4_9EURY</name>
<dbReference type="InterPro" id="IPR018392">
    <property type="entry name" value="LysM"/>
</dbReference>